<accession>A0A923PI11</accession>
<keyword evidence="5" id="KW-1185">Reference proteome</keyword>
<proteinExistence type="predicted"/>
<feature type="signal peptide" evidence="2">
    <location>
        <begin position="1"/>
        <end position="30"/>
    </location>
</feature>
<evidence type="ECO:0000313" key="5">
    <source>
        <dbReference type="Proteomes" id="UP000650081"/>
    </source>
</evidence>
<dbReference type="RefSeq" id="WP_187465768.1">
    <property type="nucleotide sequence ID" value="NZ_JACSIT010000069.1"/>
</dbReference>
<feature type="non-terminal residue" evidence="4">
    <location>
        <position position="1526"/>
    </location>
</feature>
<feature type="chain" id="PRO_5037287809" description="HYR domain-containing protein" evidence="2">
    <location>
        <begin position="31"/>
        <end position="1526"/>
    </location>
</feature>
<evidence type="ECO:0000256" key="1">
    <source>
        <dbReference type="ARBA" id="ARBA00022737"/>
    </source>
</evidence>
<sequence>MKLSATLCRPGRFLALLLLFCLSFSLSAQLAPGDVMIVAIVTDSDSGPTSPDANCGDGFAFVALVPIPANEVVLFTENEFTGGVFTTGEGTLSWTNSASVLPAGTVVQVTTNASTSGNCPTPSASTGTVAFVGADAWELSTSNEEIYVFQGSLASPTLISALLTNNAGTGGQTNTPPASISGFLVDFTGVDIDADLGIYTGGTVFPSKAAAAAAIVNVASNWTLEDGGTANECCDADGVDYPADIPAMFTIGMACVDPTIALSQNPLGTLCPTASVNIVINGGADPGTTAYTLRTGSAAGPIINGPVVTPQFTINSIQGTTTYFVTTPNCMGGTVSESITIMTMGTAANAGPDQLNLMGTSTTLSGSNPSPGTGVWTETSGDGNGMFGDATSPTSSFSGTPGVTYTLQWEVINPGCATTSDEVMVSFSAASTLAIGDLAFTGYNSDNPDTFSFVIFTDIGTGTVINFTDNGWLASGAFRTGEGLIALTFGGMATCGDQFFVTGGNFLNYDGSPAGTVTSISGSVDLSINGDQIFAFQGTLGSPTLLAAIQMNGDWDADATDAQSSAQPQVFIDNPGTSLAISPEVDNAVFDCSNLPGGISANRLATNTPANWETSNTSTSGIPPVDCIAGFGCCELPVITNLSYSPDPVCPGAGNNITLTITGSLNDATEWVVYTISCGGTEVLRSSNSVINLGSLATVGTTTIYVRGEGGCVPAGGDCTTLDIVVAETVTALCVAPFNVQLDAAGMATITPAQVDNGSTACTTPTLSLDVNTFTCAEVGPNLVTLTVEDQSNNTATCSVTVTVQDATGPQAICQPIDVYLDANGEASITPADVDNGSNDNCGISSSTVVPDAFDCDDVAGNPNMVTLTVFDAAGNMATCVAQVTVLDTVRPVFTCQDITVSLDANGMFSIPSANFVRDNIQTNFQDNCATISAEFGITVNSWNCSNIGDNSTTISARDGNGNETPCTITVTVTDPLMTCNQAPVAVCQPVIVNADANCEATTVTAEDFDGGSTDEDMDQLTFSVSPVGPYALGTTNVTLTVSDGALMSQCTTTVTVNDVTAPVIVCEDITVAVGASGSVTITNNQAVVSITDNCPGNISGPFTVGGMGNRVFTCTAVGTTVARTVVATDAAGNQGSCTYNVTVIDEIAPTVTCTEFTATFSACPDAIFPNSPSGTFSPIGNLSDFSVAAGGIYVASFDLTGCVDDNCSSEGFQSAFVDSYEENRIPGCSVDIVNVVVIRDDAGNQAADSIFFRSTIAFDGDAPVFTVCPADSLIDCGVVPTVEATDATATSGCGTPVVTVSEAVIVGTPNFAGTTYTFTYTATDGCGRMTTCEQVFTVQDTTAPIIICEAITVALDSNGEAVIADDEALVSVEDNCEGSISGPTVDGGLSARTFDCTFADSTFQRTATVLDASGNPGSCTFSVTVVDEIAPIVMANDTTLYLDENGLAELAVEDYNYAVSDNCFAEVTDLFRLPATMTTLTGSGAAAGAAKVEGAKFLDQVLTFTCDDVGNVNLQVEIEATDGSG</sequence>
<dbReference type="Proteomes" id="UP000650081">
    <property type="component" value="Unassembled WGS sequence"/>
</dbReference>
<dbReference type="PANTHER" id="PTHR24273:SF32">
    <property type="entry name" value="HYALIN"/>
    <property type="match status" value="1"/>
</dbReference>
<dbReference type="Gene3D" id="2.60.40.10">
    <property type="entry name" value="Immunoglobulins"/>
    <property type="match status" value="1"/>
</dbReference>
<feature type="domain" description="HYR" evidence="3">
    <location>
        <begin position="1058"/>
        <end position="1146"/>
    </location>
</feature>
<protein>
    <recommendedName>
        <fullName evidence="3">HYR domain-containing protein</fullName>
    </recommendedName>
</protein>
<gene>
    <name evidence="4" type="ORF">H9S92_05780</name>
</gene>
<evidence type="ECO:0000256" key="2">
    <source>
        <dbReference type="SAM" id="SignalP"/>
    </source>
</evidence>
<comment type="caution">
    <text evidence="4">The sequence shown here is derived from an EMBL/GenBank/DDBJ whole genome shotgun (WGS) entry which is preliminary data.</text>
</comment>
<evidence type="ECO:0000313" key="4">
    <source>
        <dbReference type="EMBL" id="MBC6993659.1"/>
    </source>
</evidence>
<organism evidence="4 5">
    <name type="scientific">Neolewinella lacunae</name>
    <dbReference type="NCBI Taxonomy" id="1517758"/>
    <lineage>
        <taxon>Bacteria</taxon>
        <taxon>Pseudomonadati</taxon>
        <taxon>Bacteroidota</taxon>
        <taxon>Saprospiria</taxon>
        <taxon>Saprospirales</taxon>
        <taxon>Lewinellaceae</taxon>
        <taxon>Neolewinella</taxon>
    </lineage>
</organism>
<keyword evidence="1" id="KW-0677">Repeat</keyword>
<feature type="domain" description="HYR" evidence="3">
    <location>
        <begin position="1259"/>
        <end position="1341"/>
    </location>
</feature>
<dbReference type="PROSITE" id="PS50825">
    <property type="entry name" value="HYR"/>
    <property type="match status" value="2"/>
</dbReference>
<dbReference type="InterPro" id="IPR013783">
    <property type="entry name" value="Ig-like_fold"/>
</dbReference>
<dbReference type="PANTHER" id="PTHR24273">
    <property type="entry name" value="FI04643P-RELATED"/>
    <property type="match status" value="1"/>
</dbReference>
<dbReference type="EMBL" id="JACSIT010000069">
    <property type="protein sequence ID" value="MBC6993659.1"/>
    <property type="molecule type" value="Genomic_DNA"/>
</dbReference>
<keyword evidence="2" id="KW-0732">Signal</keyword>
<evidence type="ECO:0000259" key="3">
    <source>
        <dbReference type="PROSITE" id="PS50825"/>
    </source>
</evidence>
<reference evidence="4" key="1">
    <citation type="submission" date="2020-08" db="EMBL/GenBank/DDBJ databases">
        <title>Lewinella bacteria from marine environments.</title>
        <authorList>
            <person name="Zhong Y."/>
        </authorList>
    </citation>
    <scope>NUCLEOTIDE SEQUENCE</scope>
    <source>
        <strain evidence="4">KCTC 42187</strain>
    </source>
</reference>
<dbReference type="InterPro" id="IPR003410">
    <property type="entry name" value="HYR_dom"/>
</dbReference>
<name>A0A923PI11_9BACT</name>